<accession>A0ABP8HIH3</accession>
<dbReference type="Gene3D" id="3.40.190.150">
    <property type="entry name" value="Bordetella uptake gene, domain 1"/>
    <property type="match status" value="1"/>
</dbReference>
<feature type="signal peptide" evidence="2">
    <location>
        <begin position="1"/>
        <end position="28"/>
    </location>
</feature>
<feature type="chain" id="PRO_5045077727" evidence="2">
    <location>
        <begin position="29"/>
        <end position="325"/>
    </location>
</feature>
<dbReference type="SUPFAM" id="SSF53850">
    <property type="entry name" value="Periplasmic binding protein-like II"/>
    <property type="match status" value="1"/>
</dbReference>
<proteinExistence type="inferred from homology"/>
<evidence type="ECO:0000313" key="3">
    <source>
        <dbReference type="EMBL" id="GAA4339776.1"/>
    </source>
</evidence>
<evidence type="ECO:0000313" key="4">
    <source>
        <dbReference type="Proteomes" id="UP001501671"/>
    </source>
</evidence>
<dbReference type="Proteomes" id="UP001501671">
    <property type="component" value="Unassembled WGS sequence"/>
</dbReference>
<dbReference type="EMBL" id="BAABFO010000023">
    <property type="protein sequence ID" value="GAA4339776.1"/>
    <property type="molecule type" value="Genomic_DNA"/>
</dbReference>
<organism evidence="3 4">
    <name type="scientific">Pigmentiphaga soli</name>
    <dbReference type="NCBI Taxonomy" id="1007095"/>
    <lineage>
        <taxon>Bacteria</taxon>
        <taxon>Pseudomonadati</taxon>
        <taxon>Pseudomonadota</taxon>
        <taxon>Betaproteobacteria</taxon>
        <taxon>Burkholderiales</taxon>
        <taxon>Alcaligenaceae</taxon>
        <taxon>Pigmentiphaga</taxon>
    </lineage>
</organism>
<comment type="similarity">
    <text evidence="1">Belongs to the UPF0065 (bug) family.</text>
</comment>
<dbReference type="Pfam" id="PF03401">
    <property type="entry name" value="TctC"/>
    <property type="match status" value="1"/>
</dbReference>
<dbReference type="InterPro" id="IPR042100">
    <property type="entry name" value="Bug_dom1"/>
</dbReference>
<dbReference type="PANTHER" id="PTHR42928:SF5">
    <property type="entry name" value="BLR1237 PROTEIN"/>
    <property type="match status" value="1"/>
</dbReference>
<dbReference type="PIRSF" id="PIRSF017082">
    <property type="entry name" value="YflP"/>
    <property type="match status" value="1"/>
</dbReference>
<gene>
    <name evidence="3" type="ORF">GCM10023144_38390</name>
</gene>
<dbReference type="InterPro" id="IPR005064">
    <property type="entry name" value="BUG"/>
</dbReference>
<keyword evidence="4" id="KW-1185">Reference proteome</keyword>
<sequence length="325" mass="34083">MRNRHSSIAWFGLAVLALSWSPACLSQAYPGRPLKLVVPFEAGGGTDILARQIASALGERLRQSVIVENRGGAGAILGTEAVAKAEPDGYTLLLGQIGPLAINPSLYAKLPYDPIRDFEPVILLGAQPLVLVVNPEVRAGSVSELVALAKAQPNRLNFSSAGEGSMGHLAGELFKLLTGAPIVHIPYKSGAPAVHDVMGGHVQMTFNVVPGVSAGIKSGKLRPIAASGPVDTLPGVPTMSAAGVPEFDAVSWFGILLPAKTPASIAERLNRELNAVIDSPGIRELMSRQDVRMLGGSPAAFTAYLKKETDRWARVIRNAGVQAAQ</sequence>
<comment type="caution">
    <text evidence="3">The sequence shown here is derived from an EMBL/GenBank/DDBJ whole genome shotgun (WGS) entry which is preliminary data.</text>
</comment>
<name>A0ABP8HIH3_9BURK</name>
<dbReference type="CDD" id="cd13578">
    <property type="entry name" value="PBP2_Bug27"/>
    <property type="match status" value="1"/>
</dbReference>
<dbReference type="Gene3D" id="3.40.190.10">
    <property type="entry name" value="Periplasmic binding protein-like II"/>
    <property type="match status" value="1"/>
</dbReference>
<evidence type="ECO:0000256" key="1">
    <source>
        <dbReference type="ARBA" id="ARBA00006987"/>
    </source>
</evidence>
<keyword evidence="2" id="KW-0732">Signal</keyword>
<protein>
    <submittedName>
        <fullName evidence="3">Tripartite tricarboxylate transporter substrate binding protein</fullName>
    </submittedName>
</protein>
<reference evidence="4" key="1">
    <citation type="journal article" date="2019" name="Int. J. Syst. Evol. Microbiol.">
        <title>The Global Catalogue of Microorganisms (GCM) 10K type strain sequencing project: providing services to taxonomists for standard genome sequencing and annotation.</title>
        <authorList>
            <consortium name="The Broad Institute Genomics Platform"/>
            <consortium name="The Broad Institute Genome Sequencing Center for Infectious Disease"/>
            <person name="Wu L."/>
            <person name="Ma J."/>
        </authorList>
    </citation>
    <scope>NUCLEOTIDE SEQUENCE [LARGE SCALE GENOMIC DNA]</scope>
    <source>
        <strain evidence="4">JCM 17666</strain>
    </source>
</reference>
<evidence type="ECO:0000256" key="2">
    <source>
        <dbReference type="SAM" id="SignalP"/>
    </source>
</evidence>
<dbReference type="PANTHER" id="PTHR42928">
    <property type="entry name" value="TRICARBOXYLATE-BINDING PROTEIN"/>
    <property type="match status" value="1"/>
</dbReference>